<dbReference type="Pfam" id="PF01052">
    <property type="entry name" value="FliMN_C"/>
    <property type="match status" value="1"/>
</dbReference>
<dbReference type="InterPro" id="IPR001543">
    <property type="entry name" value="FliN-like_C"/>
</dbReference>
<proteinExistence type="predicted"/>
<dbReference type="eggNOG" id="COG1868">
    <property type="taxonomic scope" value="Bacteria"/>
</dbReference>
<dbReference type="AlphaFoldDB" id="A4Y0Q1"/>
<dbReference type="EMBL" id="CP000680">
    <property type="protein sequence ID" value="ABP87167.1"/>
    <property type="molecule type" value="Genomic_DNA"/>
</dbReference>
<organism evidence="2">
    <name type="scientific">Ectopseudomonas mendocina (strain ymp)</name>
    <name type="common">Pseudomonas mendocina</name>
    <dbReference type="NCBI Taxonomy" id="399739"/>
    <lineage>
        <taxon>Bacteria</taxon>
        <taxon>Pseudomonadati</taxon>
        <taxon>Pseudomonadota</taxon>
        <taxon>Gammaproteobacteria</taxon>
        <taxon>Pseudomonadales</taxon>
        <taxon>Pseudomonadaceae</taxon>
        <taxon>Ectopseudomonas</taxon>
    </lineage>
</organism>
<dbReference type="STRING" id="399739.Pmen_4420"/>
<dbReference type="InterPro" id="IPR036429">
    <property type="entry name" value="SpoA-like_sf"/>
</dbReference>
<sequence>MHSTPWPRRCCYGLPAHQNILCTPSEVLPGARAVTTRNTAHNMTGIKKVLHGVPADSLTRLKPQKLGRHYHKIPHYIRELSSKYPRIISDYFLRNYRINLELLRVDVHEQVDKEAECLYRSTLGKVGFAIDRALLTEALECYYGGTCLPNHEAPPVSTSEQRMRTRLGLDVSQLFARSILAGQTFGKLEPYDNAYEEATWEYVAEFHFTSHITGSQASIFIYLDTQLVDELTNRLTPPAPVAQSGNSLNQIRQLPVRLDCMVASLQMPLAQVLALRPGDILPMRLLERCDVQINQQKLFRGAIFEDDGSLFLTSLESVKTP</sequence>
<protein>
    <submittedName>
        <fullName evidence="2">Surface presentation of antigens (SPOA) protein</fullName>
    </submittedName>
</protein>
<evidence type="ECO:0000313" key="2">
    <source>
        <dbReference type="EMBL" id="ABP87167.1"/>
    </source>
</evidence>
<dbReference type="HOGENOM" id="CLU_997024_0_0_6"/>
<name>A4Y0Q1_ECTM1</name>
<dbReference type="Gene3D" id="2.30.330.10">
    <property type="entry name" value="SpoA-like"/>
    <property type="match status" value="1"/>
</dbReference>
<gene>
    <name evidence="2" type="ordered locus">Pmen_4420</name>
</gene>
<reference evidence="2" key="1">
    <citation type="submission" date="2007-04" db="EMBL/GenBank/DDBJ databases">
        <title>Complete sequence of Pseudomonas mendocina ymp.</title>
        <authorList>
            <consortium name="US DOE Joint Genome Institute"/>
            <person name="Copeland A."/>
            <person name="Lucas S."/>
            <person name="Lapidus A."/>
            <person name="Barry K."/>
            <person name="Glavina del Rio T."/>
            <person name="Dalin E."/>
            <person name="Tice H."/>
            <person name="Pitluck S."/>
            <person name="Kiss H."/>
            <person name="Brettin T."/>
            <person name="Detter J.C."/>
            <person name="Bruce D."/>
            <person name="Han C."/>
            <person name="Schmutz J."/>
            <person name="Larimer F."/>
            <person name="Land M."/>
            <person name="Hauser L."/>
            <person name="Kyrpides N."/>
            <person name="Mikhailova N."/>
            <person name="Hersman L."/>
            <person name="Dubois J."/>
            <person name="Maurice P."/>
            <person name="Richardson P."/>
        </authorList>
    </citation>
    <scope>NUCLEOTIDE SEQUENCE [LARGE SCALE GENOMIC DNA]</scope>
    <source>
        <strain evidence="2">Ymp</strain>
    </source>
</reference>
<feature type="domain" description="Flagellar motor switch protein FliN-like C-terminal" evidence="1">
    <location>
        <begin position="250"/>
        <end position="309"/>
    </location>
</feature>
<dbReference type="KEGG" id="pmy:Pmen_4420"/>
<evidence type="ECO:0000259" key="1">
    <source>
        <dbReference type="Pfam" id="PF01052"/>
    </source>
</evidence>
<dbReference type="SUPFAM" id="SSF101801">
    <property type="entry name" value="Surface presentation of antigens (SPOA)"/>
    <property type="match status" value="1"/>
</dbReference>
<accession>A4Y0Q1</accession>